<dbReference type="Proteomes" id="UP000655523">
    <property type="component" value="Unassembled WGS sequence"/>
</dbReference>
<comment type="caution">
    <text evidence="1">The sequence shown here is derived from an EMBL/GenBank/DDBJ whole genome shotgun (WGS) entry which is preliminary data.</text>
</comment>
<reference evidence="1 2" key="1">
    <citation type="submission" date="2019-11" db="EMBL/GenBank/DDBJ databases">
        <title>Metabolism of dissolved organic matter in forest soils.</title>
        <authorList>
            <person name="Cyle K.T."/>
            <person name="Wilhelm R.C."/>
            <person name="Martinez C.E."/>
        </authorList>
    </citation>
    <scope>NUCLEOTIDE SEQUENCE [LARGE SCALE GENOMIC DNA]</scope>
    <source>
        <strain evidence="1 2">5N</strain>
    </source>
</reference>
<organism evidence="1 2">
    <name type="scientific">Paraburkholderia elongata</name>
    <dbReference type="NCBI Taxonomy" id="2675747"/>
    <lineage>
        <taxon>Bacteria</taxon>
        <taxon>Pseudomonadati</taxon>
        <taxon>Pseudomonadota</taxon>
        <taxon>Betaproteobacteria</taxon>
        <taxon>Burkholderiales</taxon>
        <taxon>Burkholderiaceae</taxon>
        <taxon>Paraburkholderia</taxon>
    </lineage>
</organism>
<gene>
    <name evidence="1" type="ORF">GNZ13_43410</name>
</gene>
<protein>
    <submittedName>
        <fullName evidence="1">Uncharacterized protein</fullName>
    </submittedName>
</protein>
<dbReference type="AlphaFoldDB" id="A0A972NYG5"/>
<evidence type="ECO:0000313" key="2">
    <source>
        <dbReference type="Proteomes" id="UP000655523"/>
    </source>
</evidence>
<proteinExistence type="predicted"/>
<dbReference type="RefSeq" id="WP_172176649.1">
    <property type="nucleotide sequence ID" value="NZ_WOEZ01000258.1"/>
</dbReference>
<dbReference type="EMBL" id="WOEZ01000258">
    <property type="protein sequence ID" value="NPT61207.1"/>
    <property type="molecule type" value="Genomic_DNA"/>
</dbReference>
<sequence length="82" mass="9015">MNAPAAIDWLAPELAADVLRPQPAGRPFVEGLIVKISKETVHFDGGAICRAAKYAVDYDDVDCWLDEVTNNRLYLVQGWAIA</sequence>
<evidence type="ECO:0000313" key="1">
    <source>
        <dbReference type="EMBL" id="NPT61207.1"/>
    </source>
</evidence>
<name>A0A972NYG5_9BURK</name>
<keyword evidence="2" id="KW-1185">Reference proteome</keyword>
<accession>A0A972NYG5</accession>